<dbReference type="Proteomes" id="UP000256779">
    <property type="component" value="Unassembled WGS sequence"/>
</dbReference>
<dbReference type="SUPFAM" id="SSF75005">
    <property type="entry name" value="Arabinanase/levansucrase/invertase"/>
    <property type="match status" value="1"/>
</dbReference>
<protein>
    <submittedName>
        <fullName evidence="4">Putative GH43/DUF377 family glycosyl hydrolase</fullName>
    </submittedName>
</protein>
<evidence type="ECO:0000256" key="1">
    <source>
        <dbReference type="ARBA" id="ARBA00022676"/>
    </source>
</evidence>
<dbReference type="RefSeq" id="WP_115866836.1">
    <property type="nucleotide sequence ID" value="NZ_QREG01000003.1"/>
</dbReference>
<comment type="similarity">
    <text evidence="3">Belongs to the glycosyl hydrolase 130 family.</text>
</comment>
<dbReference type="InterPro" id="IPR023296">
    <property type="entry name" value="Glyco_hydro_beta-prop_sf"/>
</dbReference>
<keyword evidence="2" id="KW-0808">Transferase</keyword>
<dbReference type="Pfam" id="PF04041">
    <property type="entry name" value="Glyco_hydro_130"/>
    <property type="match status" value="1"/>
</dbReference>
<proteinExistence type="inferred from homology"/>
<dbReference type="InterPro" id="IPR007184">
    <property type="entry name" value="Mannoside_phosphorylase"/>
</dbReference>
<dbReference type="GO" id="GO:0016757">
    <property type="term" value="F:glycosyltransferase activity"/>
    <property type="evidence" value="ECO:0007669"/>
    <property type="project" value="UniProtKB-KW"/>
</dbReference>
<evidence type="ECO:0000256" key="2">
    <source>
        <dbReference type="ARBA" id="ARBA00022679"/>
    </source>
</evidence>
<keyword evidence="4" id="KW-0378">Hydrolase</keyword>
<sequence length="359" mass="40988">MITAEKTLTSRLNVKRSEKNPIIAPKDVKPSREDFEVVCVFNCGVIRYEGDVLLMLRVAERPKARHDDEVRTVYFDHETDEITVKSFDKNMPGIGLHDSRYIYTPERIFLSSMSHFRIARSKNGIDFEIDEQPCMMPSNVYEMYGIEDPRITLIDDTYYINYSACSTIGGVTTCLATTKDFKTFEKKGVIFTPDNKDVAIFPEKINGKYYALCRPISAEYKLKDIWISESPDLICWGNHNFSMSTREGYWDDGRIGCSAVPFRTEEGWLEIYHGASKDNVYCLGGVLYDLEDPSKIISRSENPIMLPEEDYEINGFFGNVIFNCGVLVEDGIVKIYYGAADTYIGYAEVALQDILDDLK</sequence>
<organism evidence="4 5">
    <name type="scientific">Marinoscillum furvescens DSM 4134</name>
    <dbReference type="NCBI Taxonomy" id="1122208"/>
    <lineage>
        <taxon>Bacteria</taxon>
        <taxon>Pseudomonadati</taxon>
        <taxon>Bacteroidota</taxon>
        <taxon>Cytophagia</taxon>
        <taxon>Cytophagales</taxon>
        <taxon>Reichenbachiellaceae</taxon>
        <taxon>Marinoscillum</taxon>
    </lineage>
</organism>
<name>A0A3D9L5T5_MARFU</name>
<dbReference type="CDD" id="cd18612">
    <property type="entry name" value="GH130_Lin0857-like"/>
    <property type="match status" value="1"/>
</dbReference>
<evidence type="ECO:0000256" key="3">
    <source>
        <dbReference type="ARBA" id="ARBA00024356"/>
    </source>
</evidence>
<dbReference type="EMBL" id="QREG01000003">
    <property type="protein sequence ID" value="REE01547.1"/>
    <property type="molecule type" value="Genomic_DNA"/>
</dbReference>
<comment type="caution">
    <text evidence="4">The sequence shown here is derived from an EMBL/GenBank/DDBJ whole genome shotgun (WGS) entry which is preliminary data.</text>
</comment>
<dbReference type="AlphaFoldDB" id="A0A3D9L5T5"/>
<dbReference type="PANTHER" id="PTHR34106">
    <property type="entry name" value="GLYCOSIDASE"/>
    <property type="match status" value="1"/>
</dbReference>
<dbReference type="PANTHER" id="PTHR34106:SF5">
    <property type="entry name" value="GLYCOSIDASE"/>
    <property type="match status" value="1"/>
</dbReference>
<keyword evidence="1" id="KW-0328">Glycosyltransferase</keyword>
<reference evidence="4 5" key="1">
    <citation type="submission" date="2018-07" db="EMBL/GenBank/DDBJ databases">
        <title>Genomic Encyclopedia of Type Strains, Phase IV (KMG-IV): sequencing the most valuable type-strain genomes for metagenomic binning, comparative biology and taxonomic classification.</title>
        <authorList>
            <person name="Goeker M."/>
        </authorList>
    </citation>
    <scope>NUCLEOTIDE SEQUENCE [LARGE SCALE GENOMIC DNA]</scope>
    <source>
        <strain evidence="4 5">DSM 4134</strain>
    </source>
</reference>
<evidence type="ECO:0000313" key="5">
    <source>
        <dbReference type="Proteomes" id="UP000256779"/>
    </source>
</evidence>
<gene>
    <name evidence="4" type="ORF">C7460_10363</name>
</gene>
<dbReference type="PIRSF" id="PIRSF016202">
    <property type="entry name" value="PH1107"/>
    <property type="match status" value="1"/>
</dbReference>
<dbReference type="OrthoDB" id="2534034at2"/>
<dbReference type="GO" id="GO:0016787">
    <property type="term" value="F:hydrolase activity"/>
    <property type="evidence" value="ECO:0007669"/>
    <property type="project" value="UniProtKB-KW"/>
</dbReference>
<dbReference type="PROSITE" id="PS50007">
    <property type="entry name" value="PIPLC_X_DOMAIN"/>
    <property type="match status" value="1"/>
</dbReference>
<evidence type="ECO:0000313" key="4">
    <source>
        <dbReference type="EMBL" id="REE01547.1"/>
    </source>
</evidence>
<keyword evidence="5" id="KW-1185">Reference proteome</keyword>
<accession>A0A3D9L5T5</accession>
<dbReference type="Gene3D" id="2.115.10.20">
    <property type="entry name" value="Glycosyl hydrolase domain, family 43"/>
    <property type="match status" value="1"/>
</dbReference>